<feature type="region of interest" description="Disordered" evidence="1">
    <location>
        <begin position="1"/>
        <end position="34"/>
    </location>
</feature>
<keyword evidence="3" id="KW-1185">Reference proteome</keyword>
<dbReference type="AlphaFoldDB" id="A0A1R3JE97"/>
<feature type="compositionally biased region" description="Basic and acidic residues" evidence="1">
    <location>
        <begin position="1"/>
        <end position="18"/>
    </location>
</feature>
<gene>
    <name evidence="2" type="ORF">CCACVL1_06607</name>
</gene>
<protein>
    <submittedName>
        <fullName evidence="2">Uncharacterized protein</fullName>
    </submittedName>
</protein>
<dbReference type="EMBL" id="AWWV01008101">
    <property type="protein sequence ID" value="OMO93153.1"/>
    <property type="molecule type" value="Genomic_DNA"/>
</dbReference>
<organism evidence="2 3">
    <name type="scientific">Corchorus capsularis</name>
    <name type="common">Jute</name>
    <dbReference type="NCBI Taxonomy" id="210143"/>
    <lineage>
        <taxon>Eukaryota</taxon>
        <taxon>Viridiplantae</taxon>
        <taxon>Streptophyta</taxon>
        <taxon>Embryophyta</taxon>
        <taxon>Tracheophyta</taxon>
        <taxon>Spermatophyta</taxon>
        <taxon>Magnoliopsida</taxon>
        <taxon>eudicotyledons</taxon>
        <taxon>Gunneridae</taxon>
        <taxon>Pentapetalae</taxon>
        <taxon>rosids</taxon>
        <taxon>malvids</taxon>
        <taxon>Malvales</taxon>
        <taxon>Malvaceae</taxon>
        <taxon>Grewioideae</taxon>
        <taxon>Apeibeae</taxon>
        <taxon>Corchorus</taxon>
    </lineage>
</organism>
<dbReference type="Proteomes" id="UP000188268">
    <property type="component" value="Unassembled WGS sequence"/>
</dbReference>
<name>A0A1R3JE97_COCAP</name>
<evidence type="ECO:0000313" key="2">
    <source>
        <dbReference type="EMBL" id="OMO93153.1"/>
    </source>
</evidence>
<evidence type="ECO:0000256" key="1">
    <source>
        <dbReference type="SAM" id="MobiDB-lite"/>
    </source>
</evidence>
<comment type="caution">
    <text evidence="2">The sequence shown here is derived from an EMBL/GenBank/DDBJ whole genome shotgun (WGS) entry which is preliminary data.</text>
</comment>
<sequence length="34" mass="3834">MAGTNEREGSSKLQKTEKSPNNLYQEDFQFADVA</sequence>
<proteinExistence type="predicted"/>
<dbReference type="Gramene" id="OMO93153">
    <property type="protein sequence ID" value="OMO93153"/>
    <property type="gene ID" value="CCACVL1_06607"/>
</dbReference>
<reference evidence="2 3" key="1">
    <citation type="submission" date="2013-09" db="EMBL/GenBank/DDBJ databases">
        <title>Corchorus capsularis genome sequencing.</title>
        <authorList>
            <person name="Alam M."/>
            <person name="Haque M.S."/>
            <person name="Islam M.S."/>
            <person name="Emdad E.M."/>
            <person name="Islam M.M."/>
            <person name="Ahmed B."/>
            <person name="Halim A."/>
            <person name="Hossen Q.M.M."/>
            <person name="Hossain M.Z."/>
            <person name="Ahmed R."/>
            <person name="Khan M.M."/>
            <person name="Islam R."/>
            <person name="Rashid M.M."/>
            <person name="Khan S.A."/>
            <person name="Rahman M.S."/>
            <person name="Alam M."/>
        </authorList>
    </citation>
    <scope>NUCLEOTIDE SEQUENCE [LARGE SCALE GENOMIC DNA]</scope>
    <source>
        <strain evidence="3">cv. CVL-1</strain>
        <tissue evidence="2">Whole seedling</tissue>
    </source>
</reference>
<evidence type="ECO:0000313" key="3">
    <source>
        <dbReference type="Proteomes" id="UP000188268"/>
    </source>
</evidence>
<accession>A0A1R3JE97</accession>